<dbReference type="Proteomes" id="UP001296580">
    <property type="component" value="Unassembled WGS sequence"/>
</dbReference>
<reference evidence="4 5" key="1">
    <citation type="submission" date="2018-08" db="EMBL/GenBank/DDBJ databases">
        <title>A genome reference for cultivated species of the human gut microbiota.</title>
        <authorList>
            <person name="Zou Y."/>
            <person name="Xue W."/>
            <person name="Luo G."/>
        </authorList>
    </citation>
    <scope>NUCLEOTIDE SEQUENCE [LARGE SCALE GENOMIC DNA]</scope>
    <source>
        <strain evidence="4 5">AF19-16AC</strain>
    </source>
</reference>
<organism evidence="4 5">
    <name type="scientific">Mediterraneibacter gnavus</name>
    <name type="common">Ruminococcus gnavus</name>
    <dbReference type="NCBI Taxonomy" id="33038"/>
    <lineage>
        <taxon>Bacteria</taxon>
        <taxon>Bacillati</taxon>
        <taxon>Bacillota</taxon>
        <taxon>Clostridia</taxon>
        <taxon>Lachnospirales</taxon>
        <taxon>Lachnospiraceae</taxon>
        <taxon>Mediterraneibacter</taxon>
    </lineage>
</organism>
<evidence type="ECO:0000313" key="5">
    <source>
        <dbReference type="Proteomes" id="UP000283834"/>
    </source>
</evidence>
<dbReference type="Pfam" id="PF05960">
    <property type="entry name" value="DUF885"/>
    <property type="match status" value="1"/>
</dbReference>
<name>A0A2N5NM49_MEDGN</name>
<dbReference type="RefSeq" id="WP_009245929.1">
    <property type="nucleotide sequence ID" value="NZ_AP031446.1"/>
</dbReference>
<evidence type="ECO:0000313" key="4">
    <source>
        <dbReference type="EMBL" id="RGT41788.1"/>
    </source>
</evidence>
<comment type="caution">
    <text evidence="4">The sequence shown here is derived from an EMBL/GenBank/DDBJ whole genome shotgun (WGS) entry which is preliminary data.</text>
</comment>
<dbReference type="Proteomes" id="UP001296643">
    <property type="component" value="Unassembled WGS sequence"/>
</dbReference>
<reference evidence="1" key="2">
    <citation type="journal article" date="2020" name="Cell Host Microbe">
        <title>Functional and Genomic Variation between Human-Derived Isolates of Lachnospiraceae Reveals Inter- and Intra-Species Diversity.</title>
        <authorList>
            <person name="Sorbara M.T."/>
            <person name="Littmann E.R."/>
            <person name="Fontana E."/>
            <person name="Moody T.U."/>
            <person name="Kohout C.E."/>
            <person name="Gjonbalaj M."/>
            <person name="Eaton V."/>
            <person name="Seok R."/>
            <person name="Leiner I.M."/>
            <person name="Pamer E.G."/>
        </authorList>
    </citation>
    <scope>NUCLEOTIDE SEQUENCE</scope>
    <source>
        <strain evidence="3">MSK.11.9</strain>
        <strain evidence="2">MSK.15.32</strain>
        <strain evidence="1">MSK.22.53</strain>
    </source>
</reference>
<dbReference type="PANTHER" id="PTHR33361:SF2">
    <property type="entry name" value="DUF885 DOMAIN-CONTAINING PROTEIN"/>
    <property type="match status" value="1"/>
</dbReference>
<dbReference type="EMBL" id="JAAIRV010000049">
    <property type="protein sequence ID" value="NSI59883.1"/>
    <property type="molecule type" value="Genomic_DNA"/>
</dbReference>
<dbReference type="EMBL" id="QRWQ01000001">
    <property type="protein sequence ID" value="RGT41788.1"/>
    <property type="molecule type" value="Genomic_DNA"/>
</dbReference>
<evidence type="ECO:0000313" key="2">
    <source>
        <dbReference type="EMBL" id="NSI59883.1"/>
    </source>
</evidence>
<dbReference type="PROSITE" id="PS51257">
    <property type="entry name" value="PROKAR_LIPOPROTEIN"/>
    <property type="match status" value="1"/>
</dbReference>
<dbReference type="EMBL" id="JAAIRM010000040">
    <property type="protein sequence ID" value="NSI20693.1"/>
    <property type="molecule type" value="Genomic_DNA"/>
</dbReference>
<dbReference type="InterPro" id="IPR010281">
    <property type="entry name" value="DUF885"/>
</dbReference>
<dbReference type="AlphaFoldDB" id="A0A2N5NM49"/>
<dbReference type="STRING" id="33038.GCA_900067245_01880"/>
<evidence type="ECO:0000313" key="3">
    <source>
        <dbReference type="EMBL" id="NSI66413.1"/>
    </source>
</evidence>
<evidence type="ECO:0000313" key="1">
    <source>
        <dbReference type="EMBL" id="NSI20693.1"/>
    </source>
</evidence>
<proteinExistence type="predicted"/>
<reference evidence="1" key="3">
    <citation type="submission" date="2020-02" db="EMBL/GenBank/DDBJ databases">
        <authorList>
            <person name="Littmann E."/>
            <person name="Sorbara M."/>
        </authorList>
    </citation>
    <scope>NUCLEOTIDE SEQUENCE</scope>
    <source>
        <strain evidence="3">MSK.11.9</strain>
        <strain evidence="2">MSK.15.32</strain>
        <strain evidence="1">MSK.22.53</strain>
    </source>
</reference>
<accession>A0A2N5NM49</accession>
<dbReference type="PANTHER" id="PTHR33361">
    <property type="entry name" value="GLR0591 PROTEIN"/>
    <property type="match status" value="1"/>
</dbReference>
<dbReference type="EMBL" id="JAAIRY010000036">
    <property type="protein sequence ID" value="NSI66413.1"/>
    <property type="molecule type" value="Genomic_DNA"/>
</dbReference>
<protein>
    <submittedName>
        <fullName evidence="4">DUF885 domain-containing protein</fullName>
    </submittedName>
</protein>
<sequence>MSDRLRKSTKKQVISIILVLTLLLSVILSGCHGQSSEIQNKKFRKFTETLFCQEVASNTVSLHYTLKDPGQYGIQDSPVTFGYFNTDKGTRKISTENTQAALKRFSYRKLSRENRLTYDVLDYYLELSKKESDYLLYEEPMGTVSGVQTQIPVLLSEYQFQSKEDVDAYLELMKTTPDYFNSLIAFEQEKAQKGLFMASYTADTVIEQCQAFIDMGDSNYLISTFVDRIQKLTDLSESEKSDYIQKNAYMLQTYVLPAYQQLIKTVVELKESGKNEEGLCYLPNGKEYYELTVQASTGSARTVPQLQKLTNNQMKDDLAAMKAVIGLTAEQAKETAVMESTDPKEILNSLSLDIQKTFPKLPQTSVEVKYVPKAMEAHLSPAFYMIPALDDTEENVIYVNQAQMGNKLTLYTTLAHEGYPGHLYQTVYYASTKPDPLRSIFNFGGYVEGWATYAEMGSYYLADSLTREQAVLLQKNSSILLALYALADMGIHYDGWNRMDTVKFFKEYGVGSAEIVNQIYDLIIGSPGNYLKYYIGYVEFLELKKKWVEKKGEDFSQKEFHKAVLDVGPAPFELVEKYMWQGEK</sequence>
<dbReference type="Proteomes" id="UP001296581">
    <property type="component" value="Unassembled WGS sequence"/>
</dbReference>
<dbReference type="Proteomes" id="UP000283834">
    <property type="component" value="Unassembled WGS sequence"/>
</dbReference>
<gene>
    <name evidence="4" type="ORF">DWX36_00705</name>
    <name evidence="1" type="ORF">G4958_15395</name>
    <name evidence="3" type="ORF">G4981_14270</name>
    <name evidence="2" type="ORF">G4993_16060</name>
</gene>